<name>A0A182FZR9_ANOAL</name>
<feature type="binding site" description="axial binding residue" evidence="12">
    <location>
        <position position="456"/>
    </location>
    <ligand>
        <name>heme</name>
        <dbReference type="ChEBI" id="CHEBI:30413"/>
    </ligand>
    <ligandPart>
        <name>Fe</name>
        <dbReference type="ChEBI" id="CHEBI:18248"/>
    </ligandPart>
</feature>
<reference evidence="14" key="2">
    <citation type="submission" date="2022-08" db="UniProtKB">
        <authorList>
            <consortium name="EnsemblMetazoa"/>
        </authorList>
    </citation>
    <scope>IDENTIFICATION</scope>
    <source>
        <strain evidence="14">STECLA/ALBI9_A</strain>
    </source>
</reference>
<evidence type="ECO:0000256" key="12">
    <source>
        <dbReference type="PIRSR" id="PIRSR602401-1"/>
    </source>
</evidence>
<accession>A0A182FZR9</accession>
<comment type="similarity">
    <text evidence="4 13">Belongs to the cytochrome P450 family.</text>
</comment>
<evidence type="ECO:0000256" key="6">
    <source>
        <dbReference type="ARBA" id="ARBA00022723"/>
    </source>
</evidence>
<protein>
    <submittedName>
        <fullName evidence="14">Uncharacterized protein</fullName>
    </submittedName>
</protein>
<dbReference type="GO" id="GO:0016705">
    <property type="term" value="F:oxidoreductase activity, acting on paired donors, with incorporation or reduction of molecular oxygen"/>
    <property type="evidence" value="ECO:0007669"/>
    <property type="project" value="InterPro"/>
</dbReference>
<evidence type="ECO:0000256" key="3">
    <source>
        <dbReference type="ARBA" id="ARBA00004406"/>
    </source>
</evidence>
<evidence type="ECO:0000256" key="13">
    <source>
        <dbReference type="RuleBase" id="RU000461"/>
    </source>
</evidence>
<dbReference type="FunFam" id="1.10.630.10:FF:000182">
    <property type="entry name" value="Cytochrome P450 3A4"/>
    <property type="match status" value="1"/>
</dbReference>
<evidence type="ECO:0000313" key="15">
    <source>
        <dbReference type="Proteomes" id="UP000069272"/>
    </source>
</evidence>
<dbReference type="VEuPathDB" id="VectorBase:AALB20_027634"/>
<evidence type="ECO:0000256" key="9">
    <source>
        <dbReference type="ARBA" id="ARBA00023002"/>
    </source>
</evidence>
<evidence type="ECO:0000313" key="14">
    <source>
        <dbReference type="EnsemblMetazoa" id="AALB015506-PA"/>
    </source>
</evidence>
<evidence type="ECO:0000256" key="2">
    <source>
        <dbReference type="ARBA" id="ARBA00004174"/>
    </source>
</evidence>
<keyword evidence="10 12" id="KW-0408">Iron</keyword>
<dbReference type="PANTHER" id="PTHR24291:SF187">
    <property type="entry name" value="CYTOCHROME P450 4AE1-RELATED"/>
    <property type="match status" value="1"/>
</dbReference>
<dbReference type="InterPro" id="IPR050196">
    <property type="entry name" value="Cytochrome_P450_Monoox"/>
</dbReference>
<evidence type="ECO:0000256" key="4">
    <source>
        <dbReference type="ARBA" id="ARBA00010617"/>
    </source>
</evidence>
<dbReference type="SUPFAM" id="SSF48264">
    <property type="entry name" value="Cytochrome P450"/>
    <property type="match status" value="1"/>
</dbReference>
<dbReference type="GO" id="GO:0020037">
    <property type="term" value="F:heme binding"/>
    <property type="evidence" value="ECO:0007669"/>
    <property type="project" value="InterPro"/>
</dbReference>
<proteinExistence type="inferred from homology"/>
<evidence type="ECO:0000256" key="5">
    <source>
        <dbReference type="ARBA" id="ARBA00022617"/>
    </source>
</evidence>
<dbReference type="InterPro" id="IPR036396">
    <property type="entry name" value="Cyt_P450_sf"/>
</dbReference>
<evidence type="ECO:0000256" key="11">
    <source>
        <dbReference type="ARBA" id="ARBA00023033"/>
    </source>
</evidence>
<sequence length="510" mass="59393">MVSLVVLLFACWLVYCAVQAYRKRQQLHHIASRFSGPRPHWIFGNLLEYPANDIPGIFEKMVQLHTDYGKDLFNWGLLNNHMLILCSSENVEKVAMAKKTQKSSIYEFIELWLGQGLLISKGEKWFQRRKIITPTFHFKILENFAEVFNSEADVLVENLRQHANSGREFDIYEPISLYALDSICTTSMGVAIHAQRDPTNQYVRDVKRMSELVLLRIFHVLASFPQVYWYLIPHAWEQRKLIGRLHAFTDAVIQKRRKQLLDSKQSGGRVSFDMNEENLYSKRKETFLDLLLNVTVDGQPLSDLDIREEVDTFMFEGHDTTTSGIAFTFYQLAKHPDIQERLYQEIVDTLGPDYRTVPLTYSTLQNFKYLDMVVKESLRLLPPVSFIGRRLVEDLELNGVTIPAGTDITIPIYVIHRNPEVYPDPERFDPERFADESTQRRGPYDYIPFSIGSRNCIGQRYALMEMKIGLVRMISHYRIHPGDTMHEVRLKTDLVLRPDKAIPVRLTTRR</sequence>
<keyword evidence="7" id="KW-0256">Endoplasmic reticulum</keyword>
<dbReference type="PRINTS" id="PR00463">
    <property type="entry name" value="EP450I"/>
</dbReference>
<dbReference type="GO" id="GO:0005506">
    <property type="term" value="F:iron ion binding"/>
    <property type="evidence" value="ECO:0007669"/>
    <property type="project" value="InterPro"/>
</dbReference>
<dbReference type="InterPro" id="IPR002401">
    <property type="entry name" value="Cyt_P450_E_grp-I"/>
</dbReference>
<evidence type="ECO:0000256" key="1">
    <source>
        <dbReference type="ARBA" id="ARBA00001971"/>
    </source>
</evidence>
<dbReference type="Pfam" id="PF00067">
    <property type="entry name" value="p450"/>
    <property type="match status" value="1"/>
</dbReference>
<dbReference type="GO" id="GO:0005789">
    <property type="term" value="C:endoplasmic reticulum membrane"/>
    <property type="evidence" value="ECO:0007669"/>
    <property type="project" value="UniProtKB-SubCell"/>
</dbReference>
<dbReference type="PRINTS" id="PR00385">
    <property type="entry name" value="P450"/>
</dbReference>
<dbReference type="EnsemblMetazoa" id="AALB015506-RA">
    <property type="protein sequence ID" value="AALB015506-PA"/>
    <property type="gene ID" value="AALB015506"/>
</dbReference>
<reference evidence="14 15" key="1">
    <citation type="journal article" date="2017" name="G3 (Bethesda)">
        <title>The Physical Genome Mapping of Anopheles albimanus Corrected Scaffold Misassemblies and Identified Interarm Rearrangements in Genus Anopheles.</title>
        <authorList>
            <person name="Artemov G.N."/>
            <person name="Peery A.N."/>
            <person name="Jiang X."/>
            <person name="Tu Z."/>
            <person name="Stegniy V.N."/>
            <person name="Sharakhova M.V."/>
            <person name="Sharakhov I.V."/>
        </authorList>
    </citation>
    <scope>NUCLEOTIDE SEQUENCE [LARGE SCALE GENOMIC DNA]</scope>
    <source>
        <strain evidence="14 15">ALBI9_A</strain>
    </source>
</reference>
<keyword evidence="11 13" id="KW-0503">Monooxygenase</keyword>
<comment type="cofactor">
    <cofactor evidence="1 12">
        <name>heme</name>
        <dbReference type="ChEBI" id="CHEBI:30413"/>
    </cofactor>
</comment>
<dbReference type="GO" id="GO:0004497">
    <property type="term" value="F:monooxygenase activity"/>
    <property type="evidence" value="ECO:0007669"/>
    <property type="project" value="UniProtKB-KW"/>
</dbReference>
<dbReference type="Gene3D" id="1.10.630.10">
    <property type="entry name" value="Cytochrome P450"/>
    <property type="match status" value="1"/>
</dbReference>
<keyword evidence="9 13" id="KW-0560">Oxidoreductase</keyword>
<dbReference type="InterPro" id="IPR001128">
    <property type="entry name" value="Cyt_P450"/>
</dbReference>
<dbReference type="STRING" id="7167.A0A182FZR9"/>
<dbReference type="CDD" id="cd20628">
    <property type="entry name" value="CYP4"/>
    <property type="match status" value="1"/>
</dbReference>
<comment type="subcellular location">
    <subcellularLocation>
        <location evidence="3">Endoplasmic reticulum membrane</location>
        <topology evidence="3">Peripheral membrane protein</topology>
    </subcellularLocation>
    <subcellularLocation>
        <location evidence="2">Microsome membrane</location>
        <topology evidence="2">Peripheral membrane protein</topology>
    </subcellularLocation>
</comment>
<dbReference type="InterPro" id="IPR017972">
    <property type="entry name" value="Cyt_P450_CS"/>
</dbReference>
<dbReference type="Proteomes" id="UP000069272">
    <property type="component" value="Chromosome X"/>
</dbReference>
<dbReference type="VEuPathDB" id="VectorBase:AALB015506"/>
<evidence type="ECO:0000256" key="10">
    <source>
        <dbReference type="ARBA" id="ARBA00023004"/>
    </source>
</evidence>
<keyword evidence="6 12" id="KW-0479">Metal-binding</keyword>
<dbReference type="AlphaFoldDB" id="A0A182FZR9"/>
<evidence type="ECO:0000256" key="7">
    <source>
        <dbReference type="ARBA" id="ARBA00022824"/>
    </source>
</evidence>
<dbReference type="PANTHER" id="PTHR24291">
    <property type="entry name" value="CYTOCHROME P450 FAMILY 4"/>
    <property type="match status" value="1"/>
</dbReference>
<keyword evidence="8" id="KW-0492">Microsome</keyword>
<dbReference type="PROSITE" id="PS00086">
    <property type="entry name" value="CYTOCHROME_P450"/>
    <property type="match status" value="1"/>
</dbReference>
<keyword evidence="5 12" id="KW-0349">Heme</keyword>
<evidence type="ECO:0000256" key="8">
    <source>
        <dbReference type="ARBA" id="ARBA00022848"/>
    </source>
</evidence>
<organism evidence="14 15">
    <name type="scientific">Anopheles albimanus</name>
    <name type="common">New world malaria mosquito</name>
    <dbReference type="NCBI Taxonomy" id="7167"/>
    <lineage>
        <taxon>Eukaryota</taxon>
        <taxon>Metazoa</taxon>
        <taxon>Ecdysozoa</taxon>
        <taxon>Arthropoda</taxon>
        <taxon>Hexapoda</taxon>
        <taxon>Insecta</taxon>
        <taxon>Pterygota</taxon>
        <taxon>Neoptera</taxon>
        <taxon>Endopterygota</taxon>
        <taxon>Diptera</taxon>
        <taxon>Nematocera</taxon>
        <taxon>Culicoidea</taxon>
        <taxon>Culicidae</taxon>
        <taxon>Anophelinae</taxon>
        <taxon>Anopheles</taxon>
    </lineage>
</organism>
<keyword evidence="15" id="KW-1185">Reference proteome</keyword>